<name>A0A8J2TVV6_9MICO</name>
<evidence type="ECO:0000256" key="3">
    <source>
        <dbReference type="ARBA" id="ARBA00023163"/>
    </source>
</evidence>
<accession>A0A8J2TVV6</accession>
<keyword evidence="7" id="KW-1185">Reference proteome</keyword>
<comment type="caution">
    <text evidence="6">The sequence shown here is derived from an EMBL/GenBank/DDBJ whole genome shotgun (WGS) entry which is preliminary data.</text>
</comment>
<dbReference type="InterPro" id="IPR001647">
    <property type="entry name" value="HTH_TetR"/>
</dbReference>
<keyword evidence="2 4" id="KW-0238">DNA-binding</keyword>
<dbReference type="PANTHER" id="PTHR30055">
    <property type="entry name" value="HTH-TYPE TRANSCRIPTIONAL REGULATOR RUTR"/>
    <property type="match status" value="1"/>
</dbReference>
<dbReference type="EMBL" id="BMFY01000002">
    <property type="protein sequence ID" value="GGA04814.1"/>
    <property type="molecule type" value="Genomic_DNA"/>
</dbReference>
<evidence type="ECO:0000256" key="4">
    <source>
        <dbReference type="PROSITE-ProRule" id="PRU00335"/>
    </source>
</evidence>
<dbReference type="GO" id="GO:0000976">
    <property type="term" value="F:transcription cis-regulatory region binding"/>
    <property type="evidence" value="ECO:0007669"/>
    <property type="project" value="TreeGrafter"/>
</dbReference>
<dbReference type="InterPro" id="IPR009057">
    <property type="entry name" value="Homeodomain-like_sf"/>
</dbReference>
<feature type="DNA-binding region" description="H-T-H motif" evidence="4">
    <location>
        <begin position="35"/>
        <end position="54"/>
    </location>
</feature>
<reference evidence="6" key="2">
    <citation type="submission" date="2020-09" db="EMBL/GenBank/DDBJ databases">
        <authorList>
            <person name="Sun Q."/>
            <person name="Zhou Y."/>
        </authorList>
    </citation>
    <scope>NUCLEOTIDE SEQUENCE</scope>
    <source>
        <strain evidence="6">CGMCC 1.12785</strain>
    </source>
</reference>
<reference evidence="6" key="1">
    <citation type="journal article" date="2014" name="Int. J. Syst. Evol. Microbiol.">
        <title>Complete genome sequence of Corynebacterium casei LMG S-19264T (=DSM 44701T), isolated from a smear-ripened cheese.</title>
        <authorList>
            <consortium name="US DOE Joint Genome Institute (JGI-PGF)"/>
            <person name="Walter F."/>
            <person name="Albersmeier A."/>
            <person name="Kalinowski J."/>
            <person name="Ruckert C."/>
        </authorList>
    </citation>
    <scope>NUCLEOTIDE SEQUENCE</scope>
    <source>
        <strain evidence="6">CGMCC 1.12785</strain>
    </source>
</reference>
<dbReference type="InterPro" id="IPR036271">
    <property type="entry name" value="Tet_transcr_reg_TetR-rel_C_sf"/>
</dbReference>
<sequence>MLCRMTQAQRSAATRKRLLKAAADEMAEHGYGDSSLSAIGARLGLSKGVLAYHYPTKRSLAIDLVAALGAALNECDAQARTVFPGGGLRGLLCFLHLSGQRLEADPVAAAAFDFPLDKSLRDLGIDSPLPQWRELVGVFLREAQQQGELPGEPGAEEGARFLVAVVHGSRAGAENTTPPLDPRLPLVPLVLRGLGAQDPERLVDEALAAPAPRA</sequence>
<dbReference type="PRINTS" id="PR00455">
    <property type="entry name" value="HTHTETR"/>
</dbReference>
<keyword evidence="1" id="KW-0805">Transcription regulation</keyword>
<dbReference type="SUPFAM" id="SSF48498">
    <property type="entry name" value="Tetracyclin repressor-like, C-terminal domain"/>
    <property type="match status" value="1"/>
</dbReference>
<proteinExistence type="predicted"/>
<dbReference type="Pfam" id="PF00440">
    <property type="entry name" value="TetR_N"/>
    <property type="match status" value="1"/>
</dbReference>
<evidence type="ECO:0000256" key="1">
    <source>
        <dbReference type="ARBA" id="ARBA00023015"/>
    </source>
</evidence>
<dbReference type="AlphaFoldDB" id="A0A8J2TVV6"/>
<evidence type="ECO:0000313" key="6">
    <source>
        <dbReference type="EMBL" id="GGA04814.1"/>
    </source>
</evidence>
<dbReference type="PROSITE" id="PS50977">
    <property type="entry name" value="HTH_TETR_2"/>
    <property type="match status" value="1"/>
</dbReference>
<evidence type="ECO:0000256" key="2">
    <source>
        <dbReference type="ARBA" id="ARBA00023125"/>
    </source>
</evidence>
<feature type="domain" description="HTH tetR-type" evidence="5">
    <location>
        <begin position="12"/>
        <end position="72"/>
    </location>
</feature>
<dbReference type="SUPFAM" id="SSF46689">
    <property type="entry name" value="Homeodomain-like"/>
    <property type="match status" value="1"/>
</dbReference>
<dbReference type="Gene3D" id="1.10.357.10">
    <property type="entry name" value="Tetracycline Repressor, domain 2"/>
    <property type="match status" value="1"/>
</dbReference>
<gene>
    <name evidence="6" type="ORF">GCM10011333_04290</name>
</gene>
<keyword evidence="3" id="KW-0804">Transcription</keyword>
<dbReference type="PANTHER" id="PTHR30055:SF234">
    <property type="entry name" value="HTH-TYPE TRANSCRIPTIONAL REGULATOR BETI"/>
    <property type="match status" value="1"/>
</dbReference>
<organism evidence="6 7">
    <name type="scientific">Sediminivirga luteola</name>
    <dbReference type="NCBI Taxonomy" id="1774748"/>
    <lineage>
        <taxon>Bacteria</taxon>
        <taxon>Bacillati</taxon>
        <taxon>Actinomycetota</taxon>
        <taxon>Actinomycetes</taxon>
        <taxon>Micrococcales</taxon>
        <taxon>Brevibacteriaceae</taxon>
        <taxon>Sediminivirga</taxon>
    </lineage>
</organism>
<dbReference type="GO" id="GO:0003700">
    <property type="term" value="F:DNA-binding transcription factor activity"/>
    <property type="evidence" value="ECO:0007669"/>
    <property type="project" value="TreeGrafter"/>
</dbReference>
<dbReference type="Proteomes" id="UP000616114">
    <property type="component" value="Unassembled WGS sequence"/>
</dbReference>
<dbReference type="InterPro" id="IPR050109">
    <property type="entry name" value="HTH-type_TetR-like_transc_reg"/>
</dbReference>
<protein>
    <recommendedName>
        <fullName evidence="5">HTH tetR-type domain-containing protein</fullName>
    </recommendedName>
</protein>
<evidence type="ECO:0000313" key="7">
    <source>
        <dbReference type="Proteomes" id="UP000616114"/>
    </source>
</evidence>
<evidence type="ECO:0000259" key="5">
    <source>
        <dbReference type="PROSITE" id="PS50977"/>
    </source>
</evidence>